<keyword evidence="3" id="KW-0645">Protease</keyword>
<dbReference type="PANTHER" id="PTHR43592">
    <property type="entry name" value="CAAX AMINO TERMINAL PROTEASE"/>
    <property type="match status" value="1"/>
</dbReference>
<dbReference type="RefSeq" id="WP_100789017.1">
    <property type="nucleotide sequence ID" value="NZ_NPDQ01000001.1"/>
</dbReference>
<feature type="transmembrane region" description="Helical" evidence="1">
    <location>
        <begin position="106"/>
        <end position="126"/>
    </location>
</feature>
<comment type="caution">
    <text evidence="3">The sequence shown here is derived from an EMBL/GenBank/DDBJ whole genome shotgun (WGS) entry which is preliminary data.</text>
</comment>
<keyword evidence="1" id="KW-1133">Transmembrane helix</keyword>
<dbReference type="GO" id="GO:0004175">
    <property type="term" value="F:endopeptidase activity"/>
    <property type="evidence" value="ECO:0007669"/>
    <property type="project" value="UniProtKB-ARBA"/>
</dbReference>
<protein>
    <submittedName>
        <fullName evidence="3">CPBP family intramembrane metalloprotease</fullName>
    </submittedName>
</protein>
<dbReference type="GO" id="GO:0008237">
    <property type="term" value="F:metallopeptidase activity"/>
    <property type="evidence" value="ECO:0007669"/>
    <property type="project" value="UniProtKB-KW"/>
</dbReference>
<sequence length="299" mass="34106">MQNRFFEIFRLTAYSLGLVYVCSFFYSVIFLAFVNNSVLSDRIPEDQLLPLYEEYWEGKMDFTTMLAEYEKIVTPIKEQFQKEITENPSLLLSQFYDKVFSEKPHYLLGHSIPWFLCYVGLGYLLYKKVLQIPVTNLQDELSIPILLRGIANGFLCFIVVVIFGLILERLSVPVESGVFAKKLYEAIHGNGYLLAWGIYVVGIITGILEEIFFRGFLLKAFIDKNLAQEGLFIVSLLFGWLHYGEGTSIAIPFIICGVGMFFGYIYIKTGNIWIAMACHATYNSLGLINAYLQLPGVQS</sequence>
<dbReference type="InterPro" id="IPR003675">
    <property type="entry name" value="Rce1/LyrA-like_dom"/>
</dbReference>
<evidence type="ECO:0000313" key="4">
    <source>
        <dbReference type="Proteomes" id="UP000297891"/>
    </source>
</evidence>
<feature type="transmembrane region" description="Helical" evidence="1">
    <location>
        <begin position="193"/>
        <end position="213"/>
    </location>
</feature>
<name>A0A2M9Y622_9LEPT</name>
<dbReference type="Proteomes" id="UP000297891">
    <property type="component" value="Unassembled WGS sequence"/>
</dbReference>
<feature type="transmembrane region" description="Helical" evidence="1">
    <location>
        <begin position="225"/>
        <end position="243"/>
    </location>
</feature>
<feature type="transmembrane region" description="Helical" evidence="1">
    <location>
        <begin position="146"/>
        <end position="167"/>
    </location>
</feature>
<organism evidence="3 4">
    <name type="scientific">Leptospira brenneri</name>
    <dbReference type="NCBI Taxonomy" id="2023182"/>
    <lineage>
        <taxon>Bacteria</taxon>
        <taxon>Pseudomonadati</taxon>
        <taxon>Spirochaetota</taxon>
        <taxon>Spirochaetia</taxon>
        <taxon>Leptospirales</taxon>
        <taxon>Leptospiraceae</taxon>
        <taxon>Leptospira</taxon>
    </lineage>
</organism>
<dbReference type="GO" id="GO:0080120">
    <property type="term" value="P:CAAX-box protein maturation"/>
    <property type="evidence" value="ECO:0007669"/>
    <property type="project" value="UniProtKB-ARBA"/>
</dbReference>
<dbReference type="AlphaFoldDB" id="A0A2M9Y622"/>
<keyword evidence="4" id="KW-1185">Reference proteome</keyword>
<dbReference type="EMBL" id="RQFP01000001">
    <property type="protein sequence ID" value="TGK96028.1"/>
    <property type="molecule type" value="Genomic_DNA"/>
</dbReference>
<dbReference type="OrthoDB" id="4177129at2"/>
<keyword evidence="3" id="KW-0378">Hydrolase</keyword>
<dbReference type="Pfam" id="PF02517">
    <property type="entry name" value="Rce1-like"/>
    <property type="match status" value="1"/>
</dbReference>
<keyword evidence="3" id="KW-0482">Metalloprotease</keyword>
<dbReference type="GO" id="GO:0006508">
    <property type="term" value="P:proteolysis"/>
    <property type="evidence" value="ECO:0007669"/>
    <property type="project" value="UniProtKB-KW"/>
</dbReference>
<feature type="transmembrane region" description="Helical" evidence="1">
    <location>
        <begin position="12"/>
        <end position="34"/>
    </location>
</feature>
<feature type="transmembrane region" description="Helical" evidence="1">
    <location>
        <begin position="249"/>
        <end position="267"/>
    </location>
</feature>
<evidence type="ECO:0000256" key="1">
    <source>
        <dbReference type="SAM" id="Phobius"/>
    </source>
</evidence>
<keyword evidence="1" id="KW-0472">Membrane</keyword>
<feature type="domain" description="CAAX prenyl protease 2/Lysostaphin resistance protein A-like" evidence="2">
    <location>
        <begin position="194"/>
        <end position="284"/>
    </location>
</feature>
<accession>A0A2M9Y622</accession>
<dbReference type="PANTHER" id="PTHR43592:SF15">
    <property type="entry name" value="CAAX AMINO TERMINAL PROTEASE FAMILY PROTEIN"/>
    <property type="match status" value="1"/>
</dbReference>
<gene>
    <name evidence="3" type="ORF">EHQ30_05215</name>
</gene>
<evidence type="ECO:0000259" key="2">
    <source>
        <dbReference type="Pfam" id="PF02517"/>
    </source>
</evidence>
<reference evidence="3" key="1">
    <citation type="journal article" date="2019" name="PLoS Negl. Trop. Dis.">
        <title>Revisiting the worldwide diversity of Leptospira species in the environment.</title>
        <authorList>
            <person name="Vincent A.T."/>
            <person name="Schiettekatte O."/>
            <person name="Bourhy P."/>
            <person name="Veyrier F.J."/>
            <person name="Picardeau M."/>
        </authorList>
    </citation>
    <scope>NUCLEOTIDE SEQUENCE [LARGE SCALE GENOMIC DNA]</scope>
    <source>
        <strain evidence="3">201800277</strain>
    </source>
</reference>
<proteinExistence type="predicted"/>
<keyword evidence="1" id="KW-0812">Transmembrane</keyword>
<evidence type="ECO:0000313" key="3">
    <source>
        <dbReference type="EMBL" id="TGK96028.1"/>
    </source>
</evidence>